<evidence type="ECO:0000256" key="1">
    <source>
        <dbReference type="ARBA" id="ARBA00008056"/>
    </source>
</evidence>
<dbReference type="InterPro" id="IPR005123">
    <property type="entry name" value="Oxoglu/Fe-dep_dioxygenase_dom"/>
</dbReference>
<feature type="domain" description="Fe2OG dioxygenase" evidence="4">
    <location>
        <begin position="184"/>
        <end position="305"/>
    </location>
</feature>
<feature type="compositionally biased region" description="Basic and acidic residues" evidence="3">
    <location>
        <begin position="97"/>
        <end position="114"/>
    </location>
</feature>
<dbReference type="GO" id="GO:0046872">
    <property type="term" value="F:metal ion binding"/>
    <property type="evidence" value="ECO:0007669"/>
    <property type="project" value="UniProtKB-KW"/>
</dbReference>
<comment type="similarity">
    <text evidence="1 2">Belongs to the iron/ascorbate-dependent oxidoreductase family.</text>
</comment>
<dbReference type="OrthoDB" id="288590at2759"/>
<dbReference type="EMBL" id="MU001677">
    <property type="protein sequence ID" value="KAF2458471.1"/>
    <property type="molecule type" value="Genomic_DNA"/>
</dbReference>
<reference evidence="5" key="1">
    <citation type="journal article" date="2020" name="Stud. Mycol.">
        <title>101 Dothideomycetes genomes: a test case for predicting lifestyles and emergence of pathogens.</title>
        <authorList>
            <person name="Haridas S."/>
            <person name="Albert R."/>
            <person name="Binder M."/>
            <person name="Bloem J."/>
            <person name="Labutti K."/>
            <person name="Salamov A."/>
            <person name="Andreopoulos B."/>
            <person name="Baker S."/>
            <person name="Barry K."/>
            <person name="Bills G."/>
            <person name="Bluhm B."/>
            <person name="Cannon C."/>
            <person name="Castanera R."/>
            <person name="Culley D."/>
            <person name="Daum C."/>
            <person name="Ezra D."/>
            <person name="Gonzalez J."/>
            <person name="Henrissat B."/>
            <person name="Kuo A."/>
            <person name="Liang C."/>
            <person name="Lipzen A."/>
            <person name="Lutzoni F."/>
            <person name="Magnuson J."/>
            <person name="Mondo S."/>
            <person name="Nolan M."/>
            <person name="Ohm R."/>
            <person name="Pangilinan J."/>
            <person name="Park H.-J."/>
            <person name="Ramirez L."/>
            <person name="Alfaro M."/>
            <person name="Sun H."/>
            <person name="Tritt A."/>
            <person name="Yoshinaga Y."/>
            <person name="Zwiers L.-H."/>
            <person name="Turgeon B."/>
            <person name="Goodwin S."/>
            <person name="Spatafora J."/>
            <person name="Crous P."/>
            <person name="Grigoriev I."/>
        </authorList>
    </citation>
    <scope>NUCLEOTIDE SEQUENCE</scope>
    <source>
        <strain evidence="5">ATCC 16933</strain>
    </source>
</reference>
<evidence type="ECO:0000313" key="6">
    <source>
        <dbReference type="Proteomes" id="UP000799766"/>
    </source>
</evidence>
<keyword evidence="6" id="KW-1185">Reference proteome</keyword>
<dbReference type="InterPro" id="IPR044861">
    <property type="entry name" value="IPNS-like_FE2OG_OXY"/>
</dbReference>
<dbReference type="PANTHER" id="PTHR47990">
    <property type="entry name" value="2-OXOGLUTARATE (2OG) AND FE(II)-DEPENDENT OXYGENASE SUPERFAMILY PROTEIN-RELATED"/>
    <property type="match status" value="1"/>
</dbReference>
<keyword evidence="2" id="KW-0408">Iron</keyword>
<dbReference type="Pfam" id="PF03171">
    <property type="entry name" value="2OG-FeII_Oxy"/>
    <property type="match status" value="1"/>
</dbReference>
<dbReference type="Proteomes" id="UP000799766">
    <property type="component" value="Unassembled WGS sequence"/>
</dbReference>
<evidence type="ECO:0000259" key="4">
    <source>
        <dbReference type="PROSITE" id="PS51471"/>
    </source>
</evidence>
<dbReference type="Gene3D" id="2.60.120.330">
    <property type="entry name" value="B-lactam Antibiotic, Isopenicillin N Synthase, Chain"/>
    <property type="match status" value="1"/>
</dbReference>
<evidence type="ECO:0000256" key="2">
    <source>
        <dbReference type="RuleBase" id="RU003682"/>
    </source>
</evidence>
<dbReference type="Pfam" id="PF14226">
    <property type="entry name" value="DIOX_N"/>
    <property type="match status" value="1"/>
</dbReference>
<organism evidence="5 6">
    <name type="scientific">Lineolata rhizophorae</name>
    <dbReference type="NCBI Taxonomy" id="578093"/>
    <lineage>
        <taxon>Eukaryota</taxon>
        <taxon>Fungi</taxon>
        <taxon>Dikarya</taxon>
        <taxon>Ascomycota</taxon>
        <taxon>Pezizomycotina</taxon>
        <taxon>Dothideomycetes</taxon>
        <taxon>Dothideomycetes incertae sedis</taxon>
        <taxon>Lineolatales</taxon>
        <taxon>Lineolataceae</taxon>
        <taxon>Lineolata</taxon>
    </lineage>
</organism>
<dbReference type="PRINTS" id="PR00682">
    <property type="entry name" value="IPNSYNTHASE"/>
</dbReference>
<dbReference type="InterPro" id="IPR026992">
    <property type="entry name" value="DIOX_N"/>
</dbReference>
<proteinExistence type="inferred from homology"/>
<dbReference type="SUPFAM" id="SSF51197">
    <property type="entry name" value="Clavaminate synthase-like"/>
    <property type="match status" value="1"/>
</dbReference>
<accession>A0A6A6P376</accession>
<sequence>MMDGNETKSNTVPVVDFGPFLDGKGEDKQRVAKEIDNAFKTVGFVCLVNYGIKQEEVDKCFEWSRRFFDLPMESKMLAPHPPTAAHHRGYSGVGLEKASHSDFDEKPHEELRQTPDVKESYEIGNEEDEMQPNIWIPEEVLPGFRDFMNAFFGSCTSLTGSILHSLALALSLEPTRLSAAQSRALYQLRLLHYPSVPASLLRSGAATRIGAHADFGTLTLLFQDGVGGLEIERREGPDGARTGEFVGVPAVPGGVLVNVGDLMERWSNGRWKSTVHRVGLPPTAGGEGGDEVVRDRYSIPFFSTADPETVIECLPGCSSEEDPPKYEPVTAWGYINMRMQALYS</sequence>
<gene>
    <name evidence="5" type="ORF">BDY21DRAFT_410360</name>
</gene>
<evidence type="ECO:0000313" key="5">
    <source>
        <dbReference type="EMBL" id="KAF2458471.1"/>
    </source>
</evidence>
<dbReference type="PROSITE" id="PS51471">
    <property type="entry name" value="FE2OG_OXY"/>
    <property type="match status" value="1"/>
</dbReference>
<feature type="region of interest" description="Disordered" evidence="3">
    <location>
        <begin position="95"/>
        <end position="114"/>
    </location>
</feature>
<dbReference type="AlphaFoldDB" id="A0A6A6P376"/>
<keyword evidence="2" id="KW-0479">Metal-binding</keyword>
<name>A0A6A6P376_9PEZI</name>
<protein>
    <recommendedName>
        <fullName evidence="4">Fe2OG dioxygenase domain-containing protein</fullName>
    </recommendedName>
</protein>
<keyword evidence="2" id="KW-0560">Oxidoreductase</keyword>
<dbReference type="InterPro" id="IPR027443">
    <property type="entry name" value="IPNS-like_sf"/>
</dbReference>
<dbReference type="GO" id="GO:0044283">
    <property type="term" value="P:small molecule biosynthetic process"/>
    <property type="evidence" value="ECO:0007669"/>
    <property type="project" value="UniProtKB-ARBA"/>
</dbReference>
<dbReference type="InterPro" id="IPR050231">
    <property type="entry name" value="Iron_ascorbate_oxido_reductase"/>
</dbReference>
<evidence type="ECO:0000256" key="3">
    <source>
        <dbReference type="SAM" id="MobiDB-lite"/>
    </source>
</evidence>
<dbReference type="GO" id="GO:0016491">
    <property type="term" value="F:oxidoreductase activity"/>
    <property type="evidence" value="ECO:0007669"/>
    <property type="project" value="UniProtKB-KW"/>
</dbReference>